<dbReference type="Proteomes" id="UP001081467">
    <property type="component" value="Unassembled WGS sequence"/>
</dbReference>
<dbReference type="InterPro" id="IPR035093">
    <property type="entry name" value="RelE/ParE_toxin_dom_sf"/>
</dbReference>
<accession>A0ABT4JNH1</accession>
<evidence type="ECO:0000313" key="3">
    <source>
        <dbReference type="EMBL" id="MCZ2491908.1"/>
    </source>
</evidence>
<keyword evidence="4" id="KW-1185">Reference proteome</keyword>
<proteinExistence type="inferred from homology"/>
<protein>
    <submittedName>
        <fullName evidence="3">Type II toxin-antitoxin system RelE/ParE family toxin</fullName>
    </submittedName>
</protein>
<dbReference type="PANTHER" id="PTHR35601">
    <property type="entry name" value="TOXIN RELE"/>
    <property type="match status" value="1"/>
</dbReference>
<dbReference type="Pfam" id="PF05016">
    <property type="entry name" value="ParE_toxin"/>
    <property type="match status" value="1"/>
</dbReference>
<dbReference type="InterPro" id="IPR007712">
    <property type="entry name" value="RelE/ParE_toxin"/>
</dbReference>
<dbReference type="Gene3D" id="3.30.2310.20">
    <property type="entry name" value="RelE-like"/>
    <property type="match status" value="1"/>
</dbReference>
<evidence type="ECO:0000313" key="4">
    <source>
        <dbReference type="Proteomes" id="UP001081467"/>
    </source>
</evidence>
<dbReference type="PANTHER" id="PTHR35601:SF1">
    <property type="entry name" value="TOXIN RELE"/>
    <property type="match status" value="1"/>
</dbReference>
<comment type="caution">
    <text evidence="3">The sequence shown here is derived from an EMBL/GenBank/DDBJ whole genome shotgun (WGS) entry which is preliminary data.</text>
</comment>
<evidence type="ECO:0000256" key="1">
    <source>
        <dbReference type="ARBA" id="ARBA00006226"/>
    </source>
</evidence>
<organism evidence="3 4">
    <name type="scientific">Dellaglioa carnosa</name>
    <dbReference type="NCBI Taxonomy" id="2995136"/>
    <lineage>
        <taxon>Bacteria</taxon>
        <taxon>Bacillati</taxon>
        <taxon>Bacillota</taxon>
        <taxon>Bacilli</taxon>
        <taxon>Lactobacillales</taxon>
        <taxon>Lactobacillaceae</taxon>
        <taxon>Dellaglioa</taxon>
    </lineage>
</organism>
<comment type="similarity">
    <text evidence="1">Belongs to the RelE toxin family.</text>
</comment>
<reference evidence="3" key="1">
    <citation type="submission" date="2022-09" db="EMBL/GenBank/DDBJ databases">
        <title>Diversity of Dellaglioa algida.</title>
        <authorList>
            <person name="Matthias E."/>
            <person name="Werum V."/>
        </authorList>
    </citation>
    <scope>NUCLEOTIDE SEQUENCE</scope>
    <source>
        <strain evidence="3">TMW 2.2523</strain>
    </source>
</reference>
<sequence length="89" mass="10456">MSKYELRFSDKASKNLKKLDKHQAKLIRDWLYINVDGTEDPYSHGKGLTSNLSGLLWRYRVGDYRVICEIEDDILIVTVINIGHRKQIY</sequence>
<keyword evidence="2" id="KW-1277">Toxin-antitoxin system</keyword>
<name>A0ABT4JNH1_9LACO</name>
<dbReference type="EMBL" id="JANXLI010000007">
    <property type="protein sequence ID" value="MCZ2491908.1"/>
    <property type="molecule type" value="Genomic_DNA"/>
</dbReference>
<gene>
    <name evidence="3" type="ORF">N0K80_07040</name>
</gene>
<dbReference type="RefSeq" id="WP_269024275.1">
    <property type="nucleotide sequence ID" value="NZ_JANXKW010000008.1"/>
</dbReference>
<dbReference type="SUPFAM" id="SSF143011">
    <property type="entry name" value="RelE-like"/>
    <property type="match status" value="1"/>
</dbReference>
<evidence type="ECO:0000256" key="2">
    <source>
        <dbReference type="ARBA" id="ARBA00022649"/>
    </source>
</evidence>